<organism evidence="2 3">
    <name type="scientific">Rhizobium puerariae</name>
    <dbReference type="NCBI Taxonomy" id="1585791"/>
    <lineage>
        <taxon>Bacteria</taxon>
        <taxon>Pseudomonadati</taxon>
        <taxon>Pseudomonadota</taxon>
        <taxon>Alphaproteobacteria</taxon>
        <taxon>Hyphomicrobiales</taxon>
        <taxon>Rhizobiaceae</taxon>
        <taxon>Rhizobium/Agrobacterium group</taxon>
        <taxon>Rhizobium</taxon>
    </lineage>
</organism>
<dbReference type="PANTHER" id="PTHR36173">
    <property type="entry name" value="RIBONUCLEASE VAPC16-RELATED"/>
    <property type="match status" value="1"/>
</dbReference>
<dbReference type="InterPro" id="IPR041705">
    <property type="entry name" value="PIN_Sll0205"/>
</dbReference>
<dbReference type="Pfam" id="PF01850">
    <property type="entry name" value="PIN"/>
    <property type="match status" value="1"/>
</dbReference>
<evidence type="ECO:0000313" key="2">
    <source>
        <dbReference type="EMBL" id="MFB9951751.1"/>
    </source>
</evidence>
<name>A0ABV6AMA6_9HYPH</name>
<dbReference type="PANTHER" id="PTHR36173:SF1">
    <property type="entry name" value="RIBONUCLEASE VAPC22"/>
    <property type="match status" value="1"/>
</dbReference>
<reference evidence="2 3" key="1">
    <citation type="submission" date="2024-09" db="EMBL/GenBank/DDBJ databases">
        <authorList>
            <person name="Sun Q."/>
            <person name="Mori K."/>
        </authorList>
    </citation>
    <scope>NUCLEOTIDE SEQUENCE [LARGE SCALE GENOMIC DNA]</scope>
    <source>
        <strain evidence="2 3">TBRC 4938</strain>
    </source>
</reference>
<proteinExistence type="predicted"/>
<comment type="caution">
    <text evidence="2">The sequence shown here is derived from an EMBL/GenBank/DDBJ whole genome shotgun (WGS) entry which is preliminary data.</text>
</comment>
<keyword evidence="3" id="KW-1185">Reference proteome</keyword>
<accession>A0ABV6AMA6</accession>
<gene>
    <name evidence="2" type="ORF">ACFFP0_23120</name>
</gene>
<dbReference type="Proteomes" id="UP001589692">
    <property type="component" value="Unassembled WGS sequence"/>
</dbReference>
<dbReference type="CDD" id="cd09872">
    <property type="entry name" value="PIN_Sll0205-like"/>
    <property type="match status" value="1"/>
</dbReference>
<dbReference type="Gene3D" id="3.40.50.1010">
    <property type="entry name" value="5'-nuclease"/>
    <property type="match status" value="1"/>
</dbReference>
<dbReference type="InterPro" id="IPR029060">
    <property type="entry name" value="PIN-like_dom_sf"/>
</dbReference>
<dbReference type="InterPro" id="IPR052919">
    <property type="entry name" value="TA_system_RNase"/>
</dbReference>
<dbReference type="EMBL" id="JBHMAA010000028">
    <property type="protein sequence ID" value="MFB9951751.1"/>
    <property type="molecule type" value="Genomic_DNA"/>
</dbReference>
<dbReference type="InterPro" id="IPR002716">
    <property type="entry name" value="PIN_dom"/>
</dbReference>
<dbReference type="SUPFAM" id="SSF88723">
    <property type="entry name" value="PIN domain-like"/>
    <property type="match status" value="1"/>
</dbReference>
<feature type="domain" description="PIN" evidence="1">
    <location>
        <begin position="8"/>
        <end position="127"/>
    </location>
</feature>
<evidence type="ECO:0000313" key="3">
    <source>
        <dbReference type="Proteomes" id="UP001589692"/>
    </source>
</evidence>
<dbReference type="RefSeq" id="WP_377264568.1">
    <property type="nucleotide sequence ID" value="NZ_JBHMAA010000028.1"/>
</dbReference>
<evidence type="ECO:0000259" key="1">
    <source>
        <dbReference type="Pfam" id="PF01850"/>
    </source>
</evidence>
<protein>
    <submittedName>
        <fullName evidence="2">Type II toxin-antitoxin system VapC family toxin</fullName>
    </submittedName>
</protein>
<sequence>MKTTEGFLLDTCAIVWLANDQPVSADVRALLDSIDPASDPLVASVMSAWEIGMLISKGRLPTAKPAVAWFEEFVSSVGIRIIEASPDILIASSFLPQPVRNDPVDRIVIATARQNDLTIITRDRAILAYGAAGHVRTLAC</sequence>